<dbReference type="InterPro" id="IPR029255">
    <property type="entry name" value="CLN6"/>
</dbReference>
<gene>
    <name evidence="2" type="ORF">IRJ41_005333</name>
</gene>
<organism evidence="2 3">
    <name type="scientific">Triplophysa rosa</name>
    <name type="common">Cave loach</name>
    <dbReference type="NCBI Taxonomy" id="992332"/>
    <lineage>
        <taxon>Eukaryota</taxon>
        <taxon>Metazoa</taxon>
        <taxon>Chordata</taxon>
        <taxon>Craniata</taxon>
        <taxon>Vertebrata</taxon>
        <taxon>Euteleostomi</taxon>
        <taxon>Actinopterygii</taxon>
        <taxon>Neopterygii</taxon>
        <taxon>Teleostei</taxon>
        <taxon>Ostariophysi</taxon>
        <taxon>Cypriniformes</taxon>
        <taxon>Nemacheilidae</taxon>
        <taxon>Triplophysa</taxon>
    </lineage>
</organism>
<keyword evidence="1" id="KW-0812">Transmembrane</keyword>
<dbReference type="AlphaFoldDB" id="A0A9W8C963"/>
<feature type="transmembrane region" description="Helical" evidence="1">
    <location>
        <begin position="25"/>
        <end position="44"/>
    </location>
</feature>
<dbReference type="PANTHER" id="PTHR16244">
    <property type="entry name" value="CEROID-LIPOFUSCINOSIS NEURONAL PROTEIN 6"/>
    <property type="match status" value="1"/>
</dbReference>
<evidence type="ECO:0000256" key="1">
    <source>
        <dbReference type="SAM" id="Phobius"/>
    </source>
</evidence>
<keyword evidence="1" id="KW-1133">Transmembrane helix</keyword>
<dbReference type="GO" id="GO:0016020">
    <property type="term" value="C:membrane"/>
    <property type="evidence" value="ECO:0007669"/>
    <property type="project" value="TreeGrafter"/>
</dbReference>
<dbReference type="Proteomes" id="UP001059041">
    <property type="component" value="Linkage Group LG3"/>
</dbReference>
<proteinExistence type="predicted"/>
<keyword evidence="3" id="KW-1185">Reference proteome</keyword>
<accession>A0A9W8C963</accession>
<keyword evidence="1" id="KW-0472">Membrane</keyword>
<protein>
    <submittedName>
        <fullName evidence="2">Ceroid-lipofuscinosis neuronal protein 6-like protein</fullName>
    </submittedName>
</protein>
<evidence type="ECO:0000313" key="2">
    <source>
        <dbReference type="EMBL" id="KAI7811615.1"/>
    </source>
</evidence>
<comment type="caution">
    <text evidence="2">The sequence shown here is derived from an EMBL/GenBank/DDBJ whole genome shotgun (WGS) entry which is preliminary data.</text>
</comment>
<name>A0A9W8C963_TRIRA</name>
<reference evidence="2" key="1">
    <citation type="submission" date="2021-02" db="EMBL/GenBank/DDBJ databases">
        <title>Comparative genomics reveals that relaxation of natural selection precedes convergent phenotypic evolution of cavefish.</title>
        <authorList>
            <person name="Peng Z."/>
        </authorList>
    </citation>
    <scope>NUCLEOTIDE SEQUENCE</scope>
    <source>
        <tissue evidence="2">Muscle</tissue>
    </source>
</reference>
<dbReference type="GO" id="GO:0007040">
    <property type="term" value="P:lysosome organization"/>
    <property type="evidence" value="ECO:0007669"/>
    <property type="project" value="TreeGrafter"/>
</dbReference>
<dbReference type="EMBL" id="JAFHDT010000003">
    <property type="protein sequence ID" value="KAI7811615.1"/>
    <property type="molecule type" value="Genomic_DNA"/>
</dbReference>
<dbReference type="PANTHER" id="PTHR16244:SF2">
    <property type="entry name" value="CEROID-LIPOFUSCINOSIS NEURONAL PROTEIN 6"/>
    <property type="match status" value="1"/>
</dbReference>
<evidence type="ECO:0000313" key="3">
    <source>
        <dbReference type="Proteomes" id="UP001059041"/>
    </source>
</evidence>
<sequence length="77" mass="9007">MKNLKPERLIELLQYYDESLGSCMWHVPLFLILFLYFTGCFTFVKDKKQMSTSAWLLLGPSGLYFWYLVTDGQCPVA</sequence>
<feature type="transmembrane region" description="Helical" evidence="1">
    <location>
        <begin position="51"/>
        <end position="69"/>
    </location>
</feature>
<dbReference type="GO" id="GO:0005783">
    <property type="term" value="C:endoplasmic reticulum"/>
    <property type="evidence" value="ECO:0007669"/>
    <property type="project" value="TreeGrafter"/>
</dbReference>
<dbReference type="Pfam" id="PF15156">
    <property type="entry name" value="CLN6"/>
    <property type="match status" value="1"/>
</dbReference>